<accession>M3G470</accession>
<dbReference type="GO" id="GO:0005886">
    <property type="term" value="C:plasma membrane"/>
    <property type="evidence" value="ECO:0007669"/>
    <property type="project" value="UniProtKB-SubCell"/>
</dbReference>
<evidence type="ECO:0000256" key="3">
    <source>
        <dbReference type="ARBA" id="ARBA00023136"/>
    </source>
</evidence>
<dbReference type="Proteomes" id="UP000011770">
    <property type="component" value="Unassembled WGS sequence"/>
</dbReference>
<dbReference type="PANTHER" id="PTHR43081:SF17">
    <property type="entry name" value="BLL5647 PROTEIN"/>
    <property type="match status" value="1"/>
</dbReference>
<dbReference type="GO" id="GO:0004016">
    <property type="term" value="F:adenylate cyclase activity"/>
    <property type="evidence" value="ECO:0007669"/>
    <property type="project" value="UniProtKB-ARBA"/>
</dbReference>
<keyword evidence="3" id="KW-0472">Membrane</keyword>
<dbReference type="InterPro" id="IPR050697">
    <property type="entry name" value="Adenylyl/Guanylyl_Cyclase_3/4"/>
</dbReference>
<feature type="domain" description="Guanylate cyclase" evidence="4">
    <location>
        <begin position="1"/>
        <end position="63"/>
    </location>
</feature>
<comment type="caution">
    <text evidence="5">The sequence shown here is derived from an EMBL/GenBank/DDBJ whole genome shotgun (WGS) entry which is preliminary data.</text>
</comment>
<dbReference type="PROSITE" id="PS50125">
    <property type="entry name" value="GUANYLATE_CYCLASE_2"/>
    <property type="match status" value="1"/>
</dbReference>
<sequence length="110" mass="11982">MKNAVNASLELLKKVEFLNQEDKIPETQIGLHSGEVMTGNVGSEARKECTVVGDAVNLASRVESLNKEFGTKLLATQAVYDDIKAVIPGRHLSTIQVKGREQLVDVYDLG</sequence>
<organism evidence="5 6">
    <name type="scientific">Leptospira weilii serovar Topaz str. LT2116</name>
    <dbReference type="NCBI Taxonomy" id="1088540"/>
    <lineage>
        <taxon>Bacteria</taxon>
        <taxon>Pseudomonadati</taxon>
        <taxon>Spirochaetota</taxon>
        <taxon>Spirochaetia</taxon>
        <taxon>Leptospirales</taxon>
        <taxon>Leptospiraceae</taxon>
        <taxon>Leptospira</taxon>
    </lineage>
</organism>
<dbReference type="Gene3D" id="3.30.70.1230">
    <property type="entry name" value="Nucleotide cyclase"/>
    <property type="match status" value="1"/>
</dbReference>
<dbReference type="AlphaFoldDB" id="M3G470"/>
<dbReference type="GO" id="GO:0035556">
    <property type="term" value="P:intracellular signal transduction"/>
    <property type="evidence" value="ECO:0007669"/>
    <property type="project" value="InterPro"/>
</dbReference>
<evidence type="ECO:0000313" key="6">
    <source>
        <dbReference type="Proteomes" id="UP000011770"/>
    </source>
</evidence>
<gene>
    <name evidence="5" type="ORF">LEP1GSC188_3965</name>
</gene>
<evidence type="ECO:0000259" key="4">
    <source>
        <dbReference type="PROSITE" id="PS50125"/>
    </source>
</evidence>
<dbReference type="EMBL" id="AHOR02000047">
    <property type="protein sequence ID" value="EMF80759.1"/>
    <property type="molecule type" value="Genomic_DNA"/>
</dbReference>
<evidence type="ECO:0000256" key="2">
    <source>
        <dbReference type="ARBA" id="ARBA00022475"/>
    </source>
</evidence>
<comment type="subcellular location">
    <subcellularLocation>
        <location evidence="1">Cell membrane</location>
        <topology evidence="1">Multi-pass membrane protein</topology>
    </subcellularLocation>
</comment>
<protein>
    <submittedName>
        <fullName evidence="5">Adenylate/guanylate cyclase catalytic domain protein</fullName>
    </submittedName>
</protein>
<dbReference type="GO" id="GO:0006171">
    <property type="term" value="P:cAMP biosynthetic process"/>
    <property type="evidence" value="ECO:0007669"/>
    <property type="project" value="TreeGrafter"/>
</dbReference>
<keyword evidence="2" id="KW-1003">Cell membrane</keyword>
<evidence type="ECO:0000256" key="1">
    <source>
        <dbReference type="ARBA" id="ARBA00004651"/>
    </source>
</evidence>
<name>M3G470_9LEPT</name>
<dbReference type="Pfam" id="PF00211">
    <property type="entry name" value="Guanylate_cyc"/>
    <property type="match status" value="1"/>
</dbReference>
<dbReference type="SUPFAM" id="SSF55073">
    <property type="entry name" value="Nucleotide cyclase"/>
    <property type="match status" value="1"/>
</dbReference>
<dbReference type="PANTHER" id="PTHR43081">
    <property type="entry name" value="ADENYLATE CYCLASE, TERMINAL-DIFFERENTIATION SPECIFIC-RELATED"/>
    <property type="match status" value="1"/>
</dbReference>
<evidence type="ECO:0000313" key="5">
    <source>
        <dbReference type="EMBL" id="EMF80759.1"/>
    </source>
</evidence>
<reference evidence="5 6" key="1">
    <citation type="submission" date="2013-01" db="EMBL/GenBank/DDBJ databases">
        <authorList>
            <person name="Harkins D.M."/>
            <person name="Durkin A.S."/>
            <person name="Brinkac L.M."/>
            <person name="Haft D.H."/>
            <person name="Selengut J.D."/>
            <person name="Sanka R."/>
            <person name="DePew J."/>
            <person name="Purushe J."/>
            <person name="Tulsiani S.M."/>
            <person name="Graham G.C."/>
            <person name="Burns M.-A."/>
            <person name="Dohnt M.F."/>
            <person name="Smythe L.D."/>
            <person name="McKay D.B."/>
            <person name="Craig S.B."/>
            <person name="Vinetz J.M."/>
            <person name="Sutton G.G."/>
            <person name="Nierman W.C."/>
            <person name="Fouts D.E."/>
        </authorList>
    </citation>
    <scope>NUCLEOTIDE SEQUENCE [LARGE SCALE GENOMIC DNA]</scope>
    <source>
        <strain evidence="5 6">LT2116</strain>
    </source>
</reference>
<proteinExistence type="predicted"/>
<dbReference type="InterPro" id="IPR001054">
    <property type="entry name" value="A/G_cyclase"/>
</dbReference>
<dbReference type="CDD" id="cd07302">
    <property type="entry name" value="CHD"/>
    <property type="match status" value="1"/>
</dbReference>
<dbReference type="InterPro" id="IPR029787">
    <property type="entry name" value="Nucleotide_cyclase"/>
</dbReference>